<keyword evidence="3" id="KW-1185">Reference proteome</keyword>
<dbReference type="Proteomes" id="UP000619041">
    <property type="component" value="Unassembled WGS sequence"/>
</dbReference>
<sequence>MFGHELTIKQARSSPAEQRHEPGKRHLAGVVSPAEHRFAAEHPAEPYAVEPADELIALPAFDRMSVPFRMQGAITCHYPPADPAFGMIGPGRGTLRHHLIERLVATHSEAILANRLGQRVREMEAGKRQDRATLGLYPEHFWIVAAIGHWKDAAAICEHQQFAGNER</sequence>
<organism evidence="2 3">
    <name type="scientific">Tsuneonella deserti</name>
    <dbReference type="NCBI Taxonomy" id="2035528"/>
    <lineage>
        <taxon>Bacteria</taxon>
        <taxon>Pseudomonadati</taxon>
        <taxon>Pseudomonadota</taxon>
        <taxon>Alphaproteobacteria</taxon>
        <taxon>Sphingomonadales</taxon>
        <taxon>Erythrobacteraceae</taxon>
        <taxon>Tsuneonella</taxon>
    </lineage>
</organism>
<feature type="region of interest" description="Disordered" evidence="1">
    <location>
        <begin position="1"/>
        <end position="25"/>
    </location>
</feature>
<proteinExistence type="predicted"/>
<accession>A0ABQ1S9J8</accession>
<evidence type="ECO:0000256" key="1">
    <source>
        <dbReference type="SAM" id="MobiDB-lite"/>
    </source>
</evidence>
<name>A0ABQ1S9J8_9SPHN</name>
<reference evidence="3" key="1">
    <citation type="journal article" date="2019" name="Int. J. Syst. Evol. Microbiol.">
        <title>The Global Catalogue of Microorganisms (GCM) 10K type strain sequencing project: providing services to taxonomists for standard genome sequencing and annotation.</title>
        <authorList>
            <consortium name="The Broad Institute Genomics Platform"/>
            <consortium name="The Broad Institute Genome Sequencing Center for Infectious Disease"/>
            <person name="Wu L."/>
            <person name="Ma J."/>
        </authorList>
    </citation>
    <scope>NUCLEOTIDE SEQUENCE [LARGE SCALE GENOMIC DNA]</scope>
    <source>
        <strain evidence="3">CGMCC 1.15959</strain>
    </source>
</reference>
<gene>
    <name evidence="2" type="ORF">GCM10011515_21310</name>
</gene>
<protein>
    <submittedName>
        <fullName evidence="2">Uncharacterized protein</fullName>
    </submittedName>
</protein>
<evidence type="ECO:0000313" key="2">
    <source>
        <dbReference type="EMBL" id="GGE01277.1"/>
    </source>
</evidence>
<evidence type="ECO:0000313" key="3">
    <source>
        <dbReference type="Proteomes" id="UP000619041"/>
    </source>
</evidence>
<comment type="caution">
    <text evidence="2">The sequence shown here is derived from an EMBL/GenBank/DDBJ whole genome shotgun (WGS) entry which is preliminary data.</text>
</comment>
<dbReference type="EMBL" id="BMKL01000001">
    <property type="protein sequence ID" value="GGE01277.1"/>
    <property type="molecule type" value="Genomic_DNA"/>
</dbReference>